<dbReference type="EMBL" id="JADWOX010000001">
    <property type="protein sequence ID" value="MBI1682186.1"/>
    <property type="molecule type" value="Genomic_DNA"/>
</dbReference>
<sequence>MNKFTLPAASIVSVALLALVQPAAAHMVSGPSAASLRVSVTGKPAAAVSEELTHAARQVCGKSLKGGARHPNYASCVTETLGQARADYAALRTAAKATGE</sequence>
<organism evidence="2 3">
    <name type="scientific">Caulobacter hibisci</name>
    <dbReference type="NCBI Taxonomy" id="2035993"/>
    <lineage>
        <taxon>Bacteria</taxon>
        <taxon>Pseudomonadati</taxon>
        <taxon>Pseudomonadota</taxon>
        <taxon>Alphaproteobacteria</taxon>
        <taxon>Caulobacterales</taxon>
        <taxon>Caulobacteraceae</taxon>
        <taxon>Caulobacter</taxon>
    </lineage>
</organism>
<reference evidence="2 3" key="1">
    <citation type="submission" date="2020-11" db="EMBL/GenBank/DDBJ databases">
        <title>genome sequence of strain KACC 18849.</title>
        <authorList>
            <person name="Gao J."/>
            <person name="Zhang X."/>
        </authorList>
    </citation>
    <scope>NUCLEOTIDE SEQUENCE [LARGE SCALE GENOMIC DNA]</scope>
    <source>
        <strain evidence="2 3">KACC 18849</strain>
    </source>
</reference>
<feature type="signal peptide" evidence="1">
    <location>
        <begin position="1"/>
        <end position="25"/>
    </location>
</feature>
<comment type="caution">
    <text evidence="2">The sequence shown here is derived from an EMBL/GenBank/DDBJ whole genome shotgun (WGS) entry which is preliminary data.</text>
</comment>
<keyword evidence="1" id="KW-0732">Signal</keyword>
<accession>A0ABS0SSM8</accession>
<evidence type="ECO:0000313" key="2">
    <source>
        <dbReference type="EMBL" id="MBI1682186.1"/>
    </source>
</evidence>
<keyword evidence="3" id="KW-1185">Reference proteome</keyword>
<evidence type="ECO:0000256" key="1">
    <source>
        <dbReference type="SAM" id="SignalP"/>
    </source>
</evidence>
<proteinExistence type="predicted"/>
<name>A0ABS0SSM8_9CAUL</name>
<dbReference type="RefSeq" id="WP_198574155.1">
    <property type="nucleotide sequence ID" value="NZ_JADWOX010000001.1"/>
</dbReference>
<gene>
    <name evidence="2" type="ORF">I4Q42_00720</name>
</gene>
<evidence type="ECO:0000313" key="3">
    <source>
        <dbReference type="Proteomes" id="UP000639859"/>
    </source>
</evidence>
<evidence type="ECO:0008006" key="4">
    <source>
        <dbReference type="Google" id="ProtNLM"/>
    </source>
</evidence>
<dbReference type="Proteomes" id="UP000639859">
    <property type="component" value="Unassembled WGS sequence"/>
</dbReference>
<protein>
    <recommendedName>
        <fullName evidence="4">UrcA family protein</fullName>
    </recommendedName>
</protein>
<feature type="chain" id="PRO_5046737409" description="UrcA family protein" evidence="1">
    <location>
        <begin position="26"/>
        <end position="100"/>
    </location>
</feature>